<accession>A0AAD6F7B0</accession>
<feature type="non-terminal residue" evidence="2">
    <location>
        <position position="92"/>
    </location>
</feature>
<dbReference type="AlphaFoldDB" id="A0AAD6F7B0"/>
<name>A0AAD6F7B0_9TELE</name>
<keyword evidence="3" id="KW-1185">Reference proteome</keyword>
<reference evidence="2" key="1">
    <citation type="submission" date="2022-11" db="EMBL/GenBank/DDBJ databases">
        <title>Chromosome-level genome of Pogonophryne albipinna.</title>
        <authorList>
            <person name="Jo E."/>
        </authorList>
    </citation>
    <scope>NUCLEOTIDE SEQUENCE</scope>
    <source>
        <strain evidence="2">SGF0006</strain>
        <tissue evidence="2">Muscle</tissue>
    </source>
</reference>
<proteinExistence type="predicted"/>
<organism evidence="2 3">
    <name type="scientific">Pogonophryne albipinna</name>
    <dbReference type="NCBI Taxonomy" id="1090488"/>
    <lineage>
        <taxon>Eukaryota</taxon>
        <taxon>Metazoa</taxon>
        <taxon>Chordata</taxon>
        <taxon>Craniata</taxon>
        <taxon>Vertebrata</taxon>
        <taxon>Euteleostomi</taxon>
        <taxon>Actinopterygii</taxon>
        <taxon>Neopterygii</taxon>
        <taxon>Teleostei</taxon>
        <taxon>Neoteleostei</taxon>
        <taxon>Acanthomorphata</taxon>
        <taxon>Eupercaria</taxon>
        <taxon>Perciformes</taxon>
        <taxon>Notothenioidei</taxon>
        <taxon>Pogonophryne</taxon>
    </lineage>
</organism>
<feature type="compositionally biased region" description="Basic and acidic residues" evidence="1">
    <location>
        <begin position="19"/>
        <end position="37"/>
    </location>
</feature>
<evidence type="ECO:0000313" key="2">
    <source>
        <dbReference type="EMBL" id="KAJ4923158.1"/>
    </source>
</evidence>
<feature type="non-terminal residue" evidence="2">
    <location>
        <position position="1"/>
    </location>
</feature>
<protein>
    <submittedName>
        <fullName evidence="2">Uncharacterized protein</fullName>
    </submittedName>
</protein>
<dbReference type="EMBL" id="JAPTMU010000042">
    <property type="protein sequence ID" value="KAJ4923158.1"/>
    <property type="molecule type" value="Genomic_DNA"/>
</dbReference>
<evidence type="ECO:0000256" key="1">
    <source>
        <dbReference type="SAM" id="MobiDB-lite"/>
    </source>
</evidence>
<feature type="region of interest" description="Disordered" evidence="1">
    <location>
        <begin position="16"/>
        <end position="37"/>
    </location>
</feature>
<dbReference type="Proteomes" id="UP001219934">
    <property type="component" value="Unassembled WGS sequence"/>
</dbReference>
<sequence length="92" mass="10167">PIERWRGIEREGFGTWVGGEDKKAGLGGREKEGDKRGFQARQNDWRLPGGRYVPNSSQWHLGITAVSGGSEPWKSGVSGRVGRGEYKLKLAK</sequence>
<comment type="caution">
    <text evidence="2">The sequence shown here is derived from an EMBL/GenBank/DDBJ whole genome shotgun (WGS) entry which is preliminary data.</text>
</comment>
<evidence type="ECO:0000313" key="3">
    <source>
        <dbReference type="Proteomes" id="UP001219934"/>
    </source>
</evidence>
<gene>
    <name evidence="2" type="ORF">JOQ06_016497</name>
</gene>